<dbReference type="Gene3D" id="3.40.50.300">
    <property type="entry name" value="P-loop containing nucleotide triphosphate hydrolases"/>
    <property type="match status" value="1"/>
</dbReference>
<dbReference type="OrthoDB" id="145933at2"/>
<evidence type="ECO:0008006" key="3">
    <source>
        <dbReference type="Google" id="ProtNLM"/>
    </source>
</evidence>
<dbReference type="SUPFAM" id="SSF52540">
    <property type="entry name" value="P-loop containing nucleoside triphosphate hydrolases"/>
    <property type="match status" value="1"/>
</dbReference>
<dbReference type="STRING" id="34027.SAMN05421829_11555"/>
<accession>A0A1N7AUQ6</accession>
<dbReference type="AlphaFoldDB" id="A0A1N7AUQ6"/>
<evidence type="ECO:0000313" key="2">
    <source>
        <dbReference type="Proteomes" id="UP000186819"/>
    </source>
</evidence>
<name>A0A1N7AUQ6_9RHOO</name>
<keyword evidence="2" id="KW-1185">Reference proteome</keyword>
<organism evidence="1 2">
    <name type="scientific">Aromatoleum tolulyticum</name>
    <dbReference type="NCBI Taxonomy" id="34027"/>
    <lineage>
        <taxon>Bacteria</taxon>
        <taxon>Pseudomonadati</taxon>
        <taxon>Pseudomonadota</taxon>
        <taxon>Betaproteobacteria</taxon>
        <taxon>Rhodocyclales</taxon>
        <taxon>Rhodocyclaceae</taxon>
        <taxon>Aromatoleum</taxon>
    </lineage>
</organism>
<gene>
    <name evidence="1" type="ORF">SAMN05421829_11555</name>
</gene>
<dbReference type="Proteomes" id="UP000186819">
    <property type="component" value="Unassembled WGS sequence"/>
</dbReference>
<protein>
    <recommendedName>
        <fullName evidence="3">DUF1611 domain-containing protein</fullName>
    </recommendedName>
</protein>
<evidence type="ECO:0000313" key="1">
    <source>
        <dbReference type="EMBL" id="SIR42766.1"/>
    </source>
</evidence>
<reference evidence="2" key="1">
    <citation type="submission" date="2017-01" db="EMBL/GenBank/DDBJ databases">
        <authorList>
            <person name="Varghese N."/>
            <person name="Submissions S."/>
        </authorList>
    </citation>
    <scope>NUCLEOTIDE SEQUENCE [LARGE SCALE GENOMIC DNA]</scope>
    <source>
        <strain evidence="2">ATCC 51758</strain>
    </source>
</reference>
<dbReference type="InterPro" id="IPR027417">
    <property type="entry name" value="P-loop_NTPase"/>
</dbReference>
<proteinExistence type="predicted"/>
<sequence>MNTPNVTLLNANRVARLKTPYTTRRVPASAFVTLLGGPRVPRVGDLILARVDKLGQHRHLELSSGRRARLYEGDEIVLAYGNRYAPDQFEAEVPSDLGPCHMVAGGGVAARVITRHDKMRGATVVQPLGLLGDRNGRPLNLADFALDAPRADGRRAFTVAVVGTSMNAGKTETASNLIRGFASAGLRVGAAKVTGTGAGCDIWMMVDAGAQSVLDFTDAGLPSTYLAEPQDVERVMTTLLDVLYASGVDVVVFEVADGLYQRETAQLLKSPAFARAVDAVVFAAGDAMGSAGGVQSLRAMGLPVVAASGLLTASPLAMREAAHATGLEVLDLDALRSPGILDFMGFRAEESLAVGAM</sequence>
<dbReference type="RefSeq" id="WP_076603744.1">
    <property type="nucleotide sequence ID" value="NZ_FTMD01000015.1"/>
</dbReference>
<dbReference type="EMBL" id="FTMD01000015">
    <property type="protein sequence ID" value="SIR42766.1"/>
    <property type="molecule type" value="Genomic_DNA"/>
</dbReference>